<protein>
    <submittedName>
        <fullName evidence="9">Thiamine pyrophosphate-binding protein</fullName>
    </submittedName>
</protein>
<dbReference type="InterPro" id="IPR029061">
    <property type="entry name" value="THDP-binding"/>
</dbReference>
<dbReference type="InterPro" id="IPR045229">
    <property type="entry name" value="TPP_enz"/>
</dbReference>
<evidence type="ECO:0000259" key="6">
    <source>
        <dbReference type="Pfam" id="PF00205"/>
    </source>
</evidence>
<comment type="caution">
    <text evidence="9">The sequence shown here is derived from an EMBL/GenBank/DDBJ whole genome shotgun (WGS) entry which is preliminary data.</text>
</comment>
<proteinExistence type="inferred from homology"/>
<dbReference type="InterPro" id="IPR000399">
    <property type="entry name" value="TPP-bd_CS"/>
</dbReference>
<dbReference type="PANTHER" id="PTHR18968:SF13">
    <property type="entry name" value="ACETOLACTATE SYNTHASE CATALYTIC SUBUNIT, MITOCHONDRIAL"/>
    <property type="match status" value="1"/>
</dbReference>
<dbReference type="EMBL" id="BAAAZG010000043">
    <property type="protein sequence ID" value="GAA4089116.1"/>
    <property type="molecule type" value="Genomic_DNA"/>
</dbReference>
<dbReference type="Gene3D" id="3.40.50.1220">
    <property type="entry name" value="TPP-binding domain"/>
    <property type="match status" value="1"/>
</dbReference>
<sequence length="561" mass="58699">MPDHAPDQARDRAPGGPDGIPDGGDLLVRVLREHGVDTVYGVVSVHNLPLVEAVARDLRFVAVRHEAAAVNAADGHARASGGLGCALTSTGTGAGNAAGSMIEALAAGSRVLHVTGNIDSPYLGQGRGVIHETKDQLGMLTAVSKHAAAVTSAETAGTVLREAARKALALPHGPVSVEWPIDLQYAPQPQEHACPRERPRPPALPEEGLDEAVRLVGSARRPVIWAGGGAREAGEPLRALAELLGAPVFTSNAGRGSIPEDHDLVIGNFATSPAAAPLLADADLLLSIGTHFRSNETRHYKLALPERHVQIDVDPAALGRAYPVTLGVRGEASRVLAALADAVTPATEDGWRERGVATRRAVREKLRADIGPYALICDAIRRHLDPRSPIARDVTIPSSQWGNRLLPILDPATNVFPLGGGIGQGLAMGIGAALARPDVPSLVMAGDGGLSVHLGELATLAQERPWLVLLVFNDGGYGVLRNMQDAHMGRRSGVDLFTPDFSALAAATAMPYALVKHAEEFDEAFAKAVAARQPYLLEVDVTAVGPTPVPFVPPVALPKGR</sequence>
<evidence type="ECO:0000256" key="5">
    <source>
        <dbReference type="SAM" id="MobiDB-lite"/>
    </source>
</evidence>
<dbReference type="Pfam" id="PF02775">
    <property type="entry name" value="TPP_enzyme_C"/>
    <property type="match status" value="1"/>
</dbReference>
<dbReference type="Pfam" id="PF00205">
    <property type="entry name" value="TPP_enzyme_M"/>
    <property type="match status" value="1"/>
</dbReference>
<evidence type="ECO:0000313" key="9">
    <source>
        <dbReference type="EMBL" id="GAA4089116.1"/>
    </source>
</evidence>
<feature type="domain" description="Thiamine pyrophosphate enzyme N-terminal TPP-binding" evidence="8">
    <location>
        <begin position="22"/>
        <end position="138"/>
    </location>
</feature>
<dbReference type="PANTHER" id="PTHR18968">
    <property type="entry name" value="THIAMINE PYROPHOSPHATE ENZYMES"/>
    <property type="match status" value="1"/>
</dbReference>
<evidence type="ECO:0000256" key="4">
    <source>
        <dbReference type="RuleBase" id="RU362132"/>
    </source>
</evidence>
<evidence type="ECO:0000259" key="7">
    <source>
        <dbReference type="Pfam" id="PF02775"/>
    </source>
</evidence>
<dbReference type="CDD" id="cd07035">
    <property type="entry name" value="TPP_PYR_POX_like"/>
    <property type="match status" value="1"/>
</dbReference>
<dbReference type="Pfam" id="PF02776">
    <property type="entry name" value="TPP_enzyme_N"/>
    <property type="match status" value="1"/>
</dbReference>
<dbReference type="Gene3D" id="3.40.50.970">
    <property type="match status" value="2"/>
</dbReference>
<evidence type="ECO:0000313" key="10">
    <source>
        <dbReference type="Proteomes" id="UP001500683"/>
    </source>
</evidence>
<dbReference type="InterPro" id="IPR011766">
    <property type="entry name" value="TPP_enzyme_TPP-bd"/>
</dbReference>
<dbReference type="PROSITE" id="PS00187">
    <property type="entry name" value="TPP_ENZYMES"/>
    <property type="match status" value="1"/>
</dbReference>
<comment type="similarity">
    <text evidence="2 4">Belongs to the TPP enzyme family.</text>
</comment>
<organism evidence="9 10">
    <name type="scientific">Actinomadura miaoliensis</name>
    <dbReference type="NCBI Taxonomy" id="430685"/>
    <lineage>
        <taxon>Bacteria</taxon>
        <taxon>Bacillati</taxon>
        <taxon>Actinomycetota</taxon>
        <taxon>Actinomycetes</taxon>
        <taxon>Streptosporangiales</taxon>
        <taxon>Thermomonosporaceae</taxon>
        <taxon>Actinomadura</taxon>
    </lineage>
</organism>
<dbReference type="SUPFAM" id="SSF52467">
    <property type="entry name" value="DHS-like NAD/FAD-binding domain"/>
    <property type="match status" value="1"/>
</dbReference>
<dbReference type="InterPro" id="IPR012000">
    <property type="entry name" value="Thiamin_PyroP_enz_cen_dom"/>
</dbReference>
<reference evidence="10" key="1">
    <citation type="journal article" date="2019" name="Int. J. Syst. Evol. Microbiol.">
        <title>The Global Catalogue of Microorganisms (GCM) 10K type strain sequencing project: providing services to taxonomists for standard genome sequencing and annotation.</title>
        <authorList>
            <consortium name="The Broad Institute Genomics Platform"/>
            <consortium name="The Broad Institute Genome Sequencing Center for Infectious Disease"/>
            <person name="Wu L."/>
            <person name="Ma J."/>
        </authorList>
    </citation>
    <scope>NUCLEOTIDE SEQUENCE [LARGE SCALE GENOMIC DNA]</scope>
    <source>
        <strain evidence="10">JCM 16702</strain>
    </source>
</reference>
<feature type="compositionally biased region" description="Basic and acidic residues" evidence="5">
    <location>
        <begin position="1"/>
        <end position="13"/>
    </location>
</feature>
<feature type="region of interest" description="Disordered" evidence="5">
    <location>
        <begin position="1"/>
        <end position="21"/>
    </location>
</feature>
<evidence type="ECO:0000256" key="3">
    <source>
        <dbReference type="ARBA" id="ARBA00023052"/>
    </source>
</evidence>
<name>A0ABP7WHW8_9ACTN</name>
<gene>
    <name evidence="9" type="ORF">GCM10022214_57090</name>
</gene>
<dbReference type="Proteomes" id="UP001500683">
    <property type="component" value="Unassembled WGS sequence"/>
</dbReference>
<keyword evidence="3 4" id="KW-0786">Thiamine pyrophosphate</keyword>
<dbReference type="RefSeq" id="WP_344953643.1">
    <property type="nucleotide sequence ID" value="NZ_BAAAZG010000043.1"/>
</dbReference>
<evidence type="ECO:0000256" key="1">
    <source>
        <dbReference type="ARBA" id="ARBA00001964"/>
    </source>
</evidence>
<dbReference type="SUPFAM" id="SSF52518">
    <property type="entry name" value="Thiamin diphosphate-binding fold (THDP-binding)"/>
    <property type="match status" value="2"/>
</dbReference>
<dbReference type="CDD" id="cd00568">
    <property type="entry name" value="TPP_enzymes"/>
    <property type="match status" value="1"/>
</dbReference>
<feature type="domain" description="Thiamine pyrophosphate enzyme TPP-binding" evidence="7">
    <location>
        <begin position="400"/>
        <end position="539"/>
    </location>
</feature>
<feature type="domain" description="Thiamine pyrophosphate enzyme central" evidence="6">
    <location>
        <begin position="209"/>
        <end position="339"/>
    </location>
</feature>
<evidence type="ECO:0000259" key="8">
    <source>
        <dbReference type="Pfam" id="PF02776"/>
    </source>
</evidence>
<evidence type="ECO:0000256" key="2">
    <source>
        <dbReference type="ARBA" id="ARBA00007812"/>
    </source>
</evidence>
<dbReference type="NCBIfam" id="NF005470">
    <property type="entry name" value="PRK07064.1"/>
    <property type="match status" value="1"/>
</dbReference>
<dbReference type="InterPro" id="IPR012001">
    <property type="entry name" value="Thiamin_PyroP_enz_TPP-bd_dom"/>
</dbReference>
<dbReference type="InterPro" id="IPR029035">
    <property type="entry name" value="DHS-like_NAD/FAD-binding_dom"/>
</dbReference>
<keyword evidence="10" id="KW-1185">Reference proteome</keyword>
<comment type="cofactor">
    <cofactor evidence="1">
        <name>thiamine diphosphate</name>
        <dbReference type="ChEBI" id="CHEBI:58937"/>
    </cofactor>
</comment>
<accession>A0ABP7WHW8</accession>